<sequence length="465" mass="52317">MAESKPVRYGFSCCPLCKLSLIFLSLLCLVVAATAYDSSVPSSNTWRPHPSKKLTKPVVLLISSDGFRFGYQFKTETPNIDLLISRGTEAQTGLIPVFPSMTFPNHNSIATGLYPAYHGIIMNKFTDPVTGELFKRNLDPKWWLGEPLWVTATNQGLKAATYFWPGADVHKGSWTCPKGFCKAPYNASVPLEERVDTILSYFDLPQSEIPDFMALYLEETDIKGHEYGPDDPRVTEAVAKIDKMIGRVIKGLKKRKVFSDVHVMLLGDHGMVTNCDKKVIYIDDLADWIKIPADWIKIPADWIQDYSPVLVMNPRWGKVKNPGEKNAEVVAKMNEALRSGKVENGEFLQVYLKEKLPERLHYSDSSRIPPIIGMVGEGLMVRQNRTNVQECYGDHGYDNMFFSMRSIFIGHGPRFRRGKKVPSFENVQIYNVVAEILGLRPAPNNGSSLFTRSLLMPTGETTQVK</sequence>
<evidence type="ECO:0000256" key="1">
    <source>
        <dbReference type="SAM" id="SignalP"/>
    </source>
</evidence>
<dbReference type="CDD" id="cd16018">
    <property type="entry name" value="Enpp"/>
    <property type="match status" value="1"/>
</dbReference>
<evidence type="ECO:0000313" key="2">
    <source>
        <dbReference type="EMBL" id="KAF2586838.1"/>
    </source>
</evidence>
<dbReference type="Gene3D" id="3.40.720.10">
    <property type="entry name" value="Alkaline Phosphatase, subunit A"/>
    <property type="match status" value="1"/>
</dbReference>
<reference evidence="2" key="1">
    <citation type="submission" date="2019-12" db="EMBL/GenBank/DDBJ databases">
        <title>Genome sequencing and annotation of Brassica cretica.</title>
        <authorList>
            <person name="Studholme D.J."/>
            <person name="Sarris P.F."/>
        </authorList>
    </citation>
    <scope>NUCLEOTIDE SEQUENCE</scope>
    <source>
        <strain evidence="2">PFS-102/07</strain>
        <tissue evidence="2">Leaf</tissue>
    </source>
</reference>
<dbReference type="FunFam" id="3.40.720.10:FF:000033">
    <property type="entry name" value="Alkaline-phosphatase-like family protein"/>
    <property type="match status" value="1"/>
</dbReference>
<protein>
    <submittedName>
        <fullName evidence="2">Uncharacterized protein</fullName>
    </submittedName>
</protein>
<comment type="caution">
    <text evidence="2">The sequence shown here is derived from an EMBL/GenBank/DDBJ whole genome shotgun (WGS) entry which is preliminary data.</text>
</comment>
<dbReference type="SUPFAM" id="SSF53649">
    <property type="entry name" value="Alkaline phosphatase-like"/>
    <property type="match status" value="1"/>
</dbReference>
<accession>A0A8S9JZ14</accession>
<dbReference type="EMBL" id="QGKY02000246">
    <property type="protein sequence ID" value="KAF2586838.1"/>
    <property type="molecule type" value="Genomic_DNA"/>
</dbReference>
<feature type="signal peptide" evidence="1">
    <location>
        <begin position="1"/>
        <end position="35"/>
    </location>
</feature>
<dbReference type="GO" id="GO:0005773">
    <property type="term" value="C:vacuole"/>
    <property type="evidence" value="ECO:0007669"/>
    <property type="project" value="TreeGrafter"/>
</dbReference>
<dbReference type="AlphaFoldDB" id="A0A8S9JZ14"/>
<dbReference type="InterPro" id="IPR002591">
    <property type="entry name" value="Phosphodiest/P_Trfase"/>
</dbReference>
<dbReference type="PANTHER" id="PTHR10151">
    <property type="entry name" value="ECTONUCLEOTIDE PYROPHOSPHATASE/PHOSPHODIESTERASE"/>
    <property type="match status" value="1"/>
</dbReference>
<gene>
    <name evidence="2" type="ORF">F2Q70_00034334</name>
</gene>
<organism evidence="2">
    <name type="scientific">Brassica cretica</name>
    <name type="common">Mustard</name>
    <dbReference type="NCBI Taxonomy" id="69181"/>
    <lineage>
        <taxon>Eukaryota</taxon>
        <taxon>Viridiplantae</taxon>
        <taxon>Streptophyta</taxon>
        <taxon>Embryophyta</taxon>
        <taxon>Tracheophyta</taxon>
        <taxon>Spermatophyta</taxon>
        <taxon>Magnoliopsida</taxon>
        <taxon>eudicotyledons</taxon>
        <taxon>Gunneridae</taxon>
        <taxon>Pentapetalae</taxon>
        <taxon>rosids</taxon>
        <taxon>malvids</taxon>
        <taxon>Brassicales</taxon>
        <taxon>Brassicaceae</taxon>
        <taxon>Brassiceae</taxon>
        <taxon>Brassica</taxon>
    </lineage>
</organism>
<name>A0A8S9JZ14_BRACR</name>
<dbReference type="Pfam" id="PF01663">
    <property type="entry name" value="Phosphodiest"/>
    <property type="match status" value="1"/>
</dbReference>
<keyword evidence="1" id="KW-0732">Signal</keyword>
<dbReference type="PANTHER" id="PTHR10151:SF113">
    <property type="entry name" value="ALKALINE-PHOSPHATASE-LIKE FAMILY PROTEIN"/>
    <property type="match status" value="1"/>
</dbReference>
<dbReference type="InterPro" id="IPR017850">
    <property type="entry name" value="Alkaline_phosphatase_core_sf"/>
</dbReference>
<proteinExistence type="predicted"/>
<dbReference type="FunFam" id="3.30.1360.180:FF:000002">
    <property type="entry name" value="Alkaline-phosphatase-like family protein"/>
    <property type="match status" value="1"/>
</dbReference>
<dbReference type="Gene3D" id="3.30.1360.180">
    <property type="match status" value="1"/>
</dbReference>
<feature type="chain" id="PRO_5035795172" evidence="1">
    <location>
        <begin position="36"/>
        <end position="465"/>
    </location>
</feature>